<feature type="region of interest" description="Disordered" evidence="1">
    <location>
        <begin position="1"/>
        <end position="49"/>
    </location>
</feature>
<name>A0A9W9AK03_9AGAR</name>
<gene>
    <name evidence="2" type="ORF">C8J55DRAFT_558892</name>
</gene>
<proteinExistence type="predicted"/>
<protein>
    <submittedName>
        <fullName evidence="2">Uncharacterized protein</fullName>
    </submittedName>
</protein>
<evidence type="ECO:0000256" key="1">
    <source>
        <dbReference type="SAM" id="MobiDB-lite"/>
    </source>
</evidence>
<sequence length="164" mass="18565">MNVRSEVQLSQPPGHGGVLAKQDPPRKPTDRKKPTDQLSAQNPPPKDPSVTIIFEEVLETVPIPGERNATLENFVISLLQRQHYTTGTLNSQTNIRWEHNMRSEWSLAQLLFRVQDRRAGEHCHGFCDARLDVHQSMRTGQAVGEIATPNTEWTDYRISQHGGH</sequence>
<evidence type="ECO:0000313" key="2">
    <source>
        <dbReference type="EMBL" id="KAJ4484715.1"/>
    </source>
</evidence>
<feature type="compositionally biased region" description="Polar residues" evidence="1">
    <location>
        <begin position="1"/>
        <end position="11"/>
    </location>
</feature>
<dbReference type="Proteomes" id="UP001150238">
    <property type="component" value="Unassembled WGS sequence"/>
</dbReference>
<comment type="caution">
    <text evidence="2">The sequence shown here is derived from an EMBL/GenBank/DDBJ whole genome shotgun (WGS) entry which is preliminary data.</text>
</comment>
<dbReference type="EMBL" id="JANVFS010000011">
    <property type="protein sequence ID" value="KAJ4484715.1"/>
    <property type="molecule type" value="Genomic_DNA"/>
</dbReference>
<reference evidence="2" key="2">
    <citation type="journal article" date="2023" name="Proc. Natl. Acad. Sci. U.S.A.">
        <title>A global phylogenomic analysis of the shiitake genus Lentinula.</title>
        <authorList>
            <person name="Sierra-Patev S."/>
            <person name="Min B."/>
            <person name="Naranjo-Ortiz M."/>
            <person name="Looney B."/>
            <person name="Konkel Z."/>
            <person name="Slot J.C."/>
            <person name="Sakamoto Y."/>
            <person name="Steenwyk J.L."/>
            <person name="Rokas A."/>
            <person name="Carro J."/>
            <person name="Camarero S."/>
            <person name="Ferreira P."/>
            <person name="Molpeceres G."/>
            <person name="Ruiz-Duenas F.J."/>
            <person name="Serrano A."/>
            <person name="Henrissat B."/>
            <person name="Drula E."/>
            <person name="Hughes K.W."/>
            <person name="Mata J.L."/>
            <person name="Ishikawa N.K."/>
            <person name="Vargas-Isla R."/>
            <person name="Ushijima S."/>
            <person name="Smith C.A."/>
            <person name="Donoghue J."/>
            <person name="Ahrendt S."/>
            <person name="Andreopoulos W."/>
            <person name="He G."/>
            <person name="LaButti K."/>
            <person name="Lipzen A."/>
            <person name="Ng V."/>
            <person name="Riley R."/>
            <person name="Sandor L."/>
            <person name="Barry K."/>
            <person name="Martinez A.T."/>
            <person name="Xiao Y."/>
            <person name="Gibbons J.G."/>
            <person name="Terashima K."/>
            <person name="Grigoriev I.V."/>
            <person name="Hibbett D."/>
        </authorList>
    </citation>
    <scope>NUCLEOTIDE SEQUENCE</scope>
    <source>
        <strain evidence="2">Sp2 HRB7682 ss15</strain>
    </source>
</reference>
<evidence type="ECO:0000313" key="3">
    <source>
        <dbReference type="Proteomes" id="UP001150238"/>
    </source>
</evidence>
<organism evidence="2 3">
    <name type="scientific">Lentinula lateritia</name>
    <dbReference type="NCBI Taxonomy" id="40482"/>
    <lineage>
        <taxon>Eukaryota</taxon>
        <taxon>Fungi</taxon>
        <taxon>Dikarya</taxon>
        <taxon>Basidiomycota</taxon>
        <taxon>Agaricomycotina</taxon>
        <taxon>Agaricomycetes</taxon>
        <taxon>Agaricomycetidae</taxon>
        <taxon>Agaricales</taxon>
        <taxon>Marasmiineae</taxon>
        <taxon>Omphalotaceae</taxon>
        <taxon>Lentinula</taxon>
    </lineage>
</organism>
<accession>A0A9W9AK03</accession>
<feature type="compositionally biased region" description="Basic and acidic residues" evidence="1">
    <location>
        <begin position="23"/>
        <end position="35"/>
    </location>
</feature>
<dbReference type="AlphaFoldDB" id="A0A9W9AK03"/>
<reference evidence="2" key="1">
    <citation type="submission" date="2022-08" db="EMBL/GenBank/DDBJ databases">
        <authorList>
            <consortium name="DOE Joint Genome Institute"/>
            <person name="Min B."/>
            <person name="Riley R."/>
            <person name="Sierra-Patev S."/>
            <person name="Naranjo-Ortiz M."/>
            <person name="Looney B."/>
            <person name="Konkel Z."/>
            <person name="Slot J.C."/>
            <person name="Sakamoto Y."/>
            <person name="Steenwyk J.L."/>
            <person name="Rokas A."/>
            <person name="Carro J."/>
            <person name="Camarero S."/>
            <person name="Ferreira P."/>
            <person name="Molpeceres G."/>
            <person name="Ruiz-Duenas F.J."/>
            <person name="Serrano A."/>
            <person name="Henrissat B."/>
            <person name="Drula E."/>
            <person name="Hughes K.W."/>
            <person name="Mata J.L."/>
            <person name="Ishikawa N.K."/>
            <person name="Vargas-Isla R."/>
            <person name="Ushijima S."/>
            <person name="Smith C.A."/>
            <person name="Ahrendt S."/>
            <person name="Andreopoulos W."/>
            <person name="He G."/>
            <person name="Labutti K."/>
            <person name="Lipzen A."/>
            <person name="Ng V."/>
            <person name="Sandor L."/>
            <person name="Barry K."/>
            <person name="Martinez A.T."/>
            <person name="Xiao Y."/>
            <person name="Gibbons J.G."/>
            <person name="Terashima K."/>
            <person name="Hibbett D.S."/>
            <person name="Grigoriev I.V."/>
        </authorList>
    </citation>
    <scope>NUCLEOTIDE SEQUENCE</scope>
    <source>
        <strain evidence="2">Sp2 HRB7682 ss15</strain>
    </source>
</reference>